<evidence type="ECO:0000256" key="5">
    <source>
        <dbReference type="ARBA" id="ARBA00022989"/>
    </source>
</evidence>
<evidence type="ECO:0000313" key="9">
    <source>
        <dbReference type="EMBL" id="QGQ98065.1"/>
    </source>
</evidence>
<organism evidence="9 10">
    <name type="scientific">Paenibacillus psychroresistens</name>
    <dbReference type="NCBI Taxonomy" id="1778678"/>
    <lineage>
        <taxon>Bacteria</taxon>
        <taxon>Bacillati</taxon>
        <taxon>Bacillota</taxon>
        <taxon>Bacilli</taxon>
        <taxon>Bacillales</taxon>
        <taxon>Paenibacillaceae</taxon>
        <taxon>Paenibacillus</taxon>
    </lineage>
</organism>
<feature type="transmembrane region" description="Helical" evidence="7">
    <location>
        <begin position="157"/>
        <end position="183"/>
    </location>
</feature>
<keyword evidence="6 7" id="KW-0472">Membrane</keyword>
<dbReference type="OrthoDB" id="152280at2"/>
<dbReference type="InterPro" id="IPR035906">
    <property type="entry name" value="MetI-like_sf"/>
</dbReference>
<feature type="transmembrane region" description="Helical" evidence="7">
    <location>
        <begin position="265"/>
        <end position="286"/>
    </location>
</feature>
<feature type="domain" description="ABC transmembrane type-1" evidence="8">
    <location>
        <begin position="69"/>
        <end position="286"/>
    </location>
</feature>
<accession>A0A6B8RR91</accession>
<feature type="transmembrane region" description="Helical" evidence="7">
    <location>
        <begin position="107"/>
        <end position="127"/>
    </location>
</feature>
<evidence type="ECO:0000259" key="8">
    <source>
        <dbReference type="PROSITE" id="PS50928"/>
    </source>
</evidence>
<comment type="similarity">
    <text evidence="7">Belongs to the binding-protein-dependent transport system permease family.</text>
</comment>
<keyword evidence="3" id="KW-1003">Cell membrane</keyword>
<feature type="transmembrane region" description="Helical" evidence="7">
    <location>
        <begin position="9"/>
        <end position="31"/>
    </location>
</feature>
<evidence type="ECO:0000256" key="2">
    <source>
        <dbReference type="ARBA" id="ARBA00022448"/>
    </source>
</evidence>
<dbReference type="InterPro" id="IPR050809">
    <property type="entry name" value="UgpAE/MalFG_permease"/>
</dbReference>
<dbReference type="PANTHER" id="PTHR43227">
    <property type="entry name" value="BLL4140 PROTEIN"/>
    <property type="match status" value="1"/>
</dbReference>
<dbReference type="PROSITE" id="PS50928">
    <property type="entry name" value="ABC_TM1"/>
    <property type="match status" value="1"/>
</dbReference>
<dbReference type="Gene3D" id="1.10.3720.10">
    <property type="entry name" value="MetI-like"/>
    <property type="match status" value="1"/>
</dbReference>
<dbReference type="PANTHER" id="PTHR43227:SF11">
    <property type="entry name" value="BLL4140 PROTEIN"/>
    <property type="match status" value="1"/>
</dbReference>
<comment type="subcellular location">
    <subcellularLocation>
        <location evidence="1 7">Cell membrane</location>
        <topology evidence="1 7">Multi-pass membrane protein</topology>
    </subcellularLocation>
</comment>
<dbReference type="InterPro" id="IPR000515">
    <property type="entry name" value="MetI-like"/>
</dbReference>
<evidence type="ECO:0000256" key="4">
    <source>
        <dbReference type="ARBA" id="ARBA00022692"/>
    </source>
</evidence>
<evidence type="ECO:0000256" key="7">
    <source>
        <dbReference type="RuleBase" id="RU363032"/>
    </source>
</evidence>
<dbReference type="GO" id="GO:0055085">
    <property type="term" value="P:transmembrane transport"/>
    <property type="evidence" value="ECO:0007669"/>
    <property type="project" value="InterPro"/>
</dbReference>
<dbReference type="KEGG" id="ppsc:EHS13_25825"/>
<name>A0A6B8RR91_9BACL</name>
<keyword evidence="2 7" id="KW-0813">Transport</keyword>
<dbReference type="AlphaFoldDB" id="A0A6B8RR91"/>
<keyword evidence="10" id="KW-1185">Reference proteome</keyword>
<dbReference type="Proteomes" id="UP000426246">
    <property type="component" value="Chromosome"/>
</dbReference>
<keyword evidence="5 7" id="KW-1133">Transmembrane helix</keyword>
<dbReference type="GO" id="GO:0005886">
    <property type="term" value="C:plasma membrane"/>
    <property type="evidence" value="ECO:0007669"/>
    <property type="project" value="UniProtKB-SubCell"/>
</dbReference>
<evidence type="ECO:0000256" key="3">
    <source>
        <dbReference type="ARBA" id="ARBA00022475"/>
    </source>
</evidence>
<evidence type="ECO:0000256" key="1">
    <source>
        <dbReference type="ARBA" id="ARBA00004651"/>
    </source>
</evidence>
<protein>
    <submittedName>
        <fullName evidence="9">Sugar ABC transporter permease</fullName>
    </submittedName>
</protein>
<gene>
    <name evidence="9" type="ORF">EHS13_25825</name>
</gene>
<dbReference type="RefSeq" id="WP_155703159.1">
    <property type="nucleotide sequence ID" value="NZ_CP034235.1"/>
</dbReference>
<reference evidence="10" key="1">
    <citation type="submission" date="2018-11" db="EMBL/GenBank/DDBJ databases">
        <title>Complete genome sequence of Paenibacillus sp. ML311-T8.</title>
        <authorList>
            <person name="Nam Y.-D."/>
            <person name="Kang J."/>
            <person name="Chung W.-H."/>
            <person name="Park Y.S."/>
        </authorList>
    </citation>
    <scope>NUCLEOTIDE SEQUENCE [LARGE SCALE GENOMIC DNA]</scope>
    <source>
        <strain evidence="10">ML311-T8</strain>
    </source>
</reference>
<evidence type="ECO:0000256" key="6">
    <source>
        <dbReference type="ARBA" id="ARBA00023136"/>
    </source>
</evidence>
<keyword evidence="4 7" id="KW-0812">Transmembrane</keyword>
<evidence type="ECO:0000313" key="10">
    <source>
        <dbReference type="Proteomes" id="UP000426246"/>
    </source>
</evidence>
<dbReference type="CDD" id="cd06261">
    <property type="entry name" value="TM_PBP2"/>
    <property type="match status" value="1"/>
</dbReference>
<feature type="transmembrane region" description="Helical" evidence="7">
    <location>
        <begin position="73"/>
        <end position="95"/>
    </location>
</feature>
<dbReference type="Pfam" id="PF00528">
    <property type="entry name" value="BPD_transp_1"/>
    <property type="match status" value="1"/>
</dbReference>
<dbReference type="SUPFAM" id="SSF161098">
    <property type="entry name" value="MetI-like"/>
    <property type="match status" value="1"/>
</dbReference>
<dbReference type="EMBL" id="CP034235">
    <property type="protein sequence ID" value="QGQ98065.1"/>
    <property type="molecule type" value="Genomic_DNA"/>
</dbReference>
<sequence length="298" mass="33716">MTVTLKRSLFIASFMVPTFVLYCIFTAYPIIQALYISLLKWSGSSANKEFIGLANFREMLHDPVILKAVANDYFLVFWKIVGIMTLSIFFAVAITRFKIKGAVFYKIAFYIPNLLSIVVIAILWRFIYHPSMGLLNAFLSLIMGRKIETPWLGDKTYAIWALLPPAIWAGIGFFMILLIAAITSIPTSLYESSEIDGASQWKQFIHITFPLIWEQVKVSVVYIVISSLNGNFGIVQVMTPNGGTDNSTQVMGFYLYDQGFLRYHMGYASSIGVLILVLSLLTTVILQRLMRREVHEVS</sequence>
<proteinExistence type="inferred from homology"/>